<dbReference type="Proteomes" id="UP000735302">
    <property type="component" value="Unassembled WGS sequence"/>
</dbReference>
<evidence type="ECO:0000313" key="3">
    <source>
        <dbReference type="Proteomes" id="UP000735302"/>
    </source>
</evidence>
<dbReference type="AlphaFoldDB" id="A0AAV4DEY0"/>
<comment type="caution">
    <text evidence="2">The sequence shown here is derived from an EMBL/GenBank/DDBJ whole genome shotgun (WGS) entry which is preliminary data.</text>
</comment>
<feature type="region of interest" description="Disordered" evidence="1">
    <location>
        <begin position="93"/>
        <end position="115"/>
    </location>
</feature>
<proteinExistence type="predicted"/>
<name>A0AAV4DEY0_9GAST</name>
<protein>
    <submittedName>
        <fullName evidence="2">Pol polyprotein</fullName>
    </submittedName>
</protein>
<keyword evidence="3" id="KW-1185">Reference proteome</keyword>
<dbReference type="EMBL" id="BLXT01007821">
    <property type="protein sequence ID" value="GFO42759.1"/>
    <property type="molecule type" value="Genomic_DNA"/>
</dbReference>
<reference evidence="2 3" key="1">
    <citation type="journal article" date="2021" name="Elife">
        <title>Chloroplast acquisition without the gene transfer in kleptoplastic sea slugs, Plakobranchus ocellatus.</title>
        <authorList>
            <person name="Maeda T."/>
            <person name="Takahashi S."/>
            <person name="Yoshida T."/>
            <person name="Shimamura S."/>
            <person name="Takaki Y."/>
            <person name="Nagai Y."/>
            <person name="Toyoda A."/>
            <person name="Suzuki Y."/>
            <person name="Arimoto A."/>
            <person name="Ishii H."/>
            <person name="Satoh N."/>
            <person name="Nishiyama T."/>
            <person name="Hasebe M."/>
            <person name="Maruyama T."/>
            <person name="Minagawa J."/>
            <person name="Obokata J."/>
            <person name="Shigenobu S."/>
        </authorList>
    </citation>
    <scope>NUCLEOTIDE SEQUENCE [LARGE SCALE GENOMIC DNA]</scope>
</reference>
<evidence type="ECO:0000256" key="1">
    <source>
        <dbReference type="SAM" id="MobiDB-lite"/>
    </source>
</evidence>
<sequence>MKSKDIDQSLIRCQRLLMRLLRFNFEQTARCSHTAADEEMEMESYVNAFTQQASSLAFPQANGQAESAVKIAKKILSQPGPDIALLNYRATAHSSTNTAHSRKSCQSVNGKRTEN</sequence>
<evidence type="ECO:0000313" key="2">
    <source>
        <dbReference type="EMBL" id="GFO42759.1"/>
    </source>
</evidence>
<gene>
    <name evidence="2" type="ORF">PoB_006926400</name>
</gene>
<accession>A0AAV4DEY0</accession>
<organism evidence="2 3">
    <name type="scientific">Plakobranchus ocellatus</name>
    <dbReference type="NCBI Taxonomy" id="259542"/>
    <lineage>
        <taxon>Eukaryota</taxon>
        <taxon>Metazoa</taxon>
        <taxon>Spiralia</taxon>
        <taxon>Lophotrochozoa</taxon>
        <taxon>Mollusca</taxon>
        <taxon>Gastropoda</taxon>
        <taxon>Heterobranchia</taxon>
        <taxon>Euthyneura</taxon>
        <taxon>Panpulmonata</taxon>
        <taxon>Sacoglossa</taxon>
        <taxon>Placobranchoidea</taxon>
        <taxon>Plakobranchidae</taxon>
        <taxon>Plakobranchus</taxon>
    </lineage>
</organism>